<dbReference type="PaxDb" id="6945-B7PKM2"/>
<dbReference type="OrthoDB" id="4238at2759"/>
<dbReference type="EMBL" id="DS734699">
    <property type="protein sequence ID" value="EEC07144.1"/>
    <property type="molecule type" value="Genomic_DNA"/>
</dbReference>
<dbReference type="EMBL" id="ABJB010664510">
    <property type="status" value="NOT_ANNOTATED_CDS"/>
    <property type="molecule type" value="Genomic_DNA"/>
</dbReference>
<sequence length="159" mass="18396">MFKNSVALWNLLGLRRCLQYRPVSSDVARPITWNDVSTALRPFYFIVHPDKFWNHPREKQANEHSLKQLNAYIDALLNQKKTGPLSLNFYVRQPKSAPRQEFRNVQIRLSSQNVRATVHEVLTSCSLTATDLGRLCVCDGRADDRQATASRRLFQHMDI</sequence>
<dbReference type="HOGENOM" id="CLU_1662729_0_0_1"/>
<dbReference type="Pfam" id="PF14687">
    <property type="entry name" value="DUF4460"/>
    <property type="match status" value="1"/>
</dbReference>
<accession>B7PKM2</accession>
<keyword evidence="4" id="KW-1185">Reference proteome</keyword>
<reference evidence="3" key="2">
    <citation type="submission" date="2020-05" db="UniProtKB">
        <authorList>
            <consortium name="EnsemblMetazoa"/>
        </authorList>
    </citation>
    <scope>IDENTIFICATION</scope>
    <source>
        <strain evidence="3">wikel</strain>
    </source>
</reference>
<dbReference type="VEuPathDB" id="VectorBase:ISCI005327"/>
<dbReference type="EnsemblMetazoa" id="ISCW005327-RA">
    <property type="protein sequence ID" value="ISCW005327-PA"/>
    <property type="gene ID" value="ISCW005327"/>
</dbReference>
<evidence type="ECO:0000313" key="3">
    <source>
        <dbReference type="EnsemblMetazoa" id="ISCW005327-PA"/>
    </source>
</evidence>
<feature type="domain" description="DUF4460" evidence="1">
    <location>
        <begin position="33"/>
        <end position="127"/>
    </location>
</feature>
<dbReference type="InParanoid" id="B7PKM2"/>
<dbReference type="AlphaFoldDB" id="B7PKM2"/>
<dbReference type="STRING" id="6945.B7PKM2"/>
<proteinExistence type="predicted"/>
<dbReference type="PANTHER" id="PTHR31596">
    <property type="entry name" value="T-CELL ACTIVATION INHIBITOR, MITOCHONDRIAL"/>
    <property type="match status" value="1"/>
</dbReference>
<dbReference type="VEuPathDB" id="VectorBase:ISCW005327"/>
<organism>
    <name type="scientific">Ixodes scapularis</name>
    <name type="common">Black-legged tick</name>
    <name type="synonym">Deer tick</name>
    <dbReference type="NCBI Taxonomy" id="6945"/>
    <lineage>
        <taxon>Eukaryota</taxon>
        <taxon>Metazoa</taxon>
        <taxon>Ecdysozoa</taxon>
        <taxon>Arthropoda</taxon>
        <taxon>Chelicerata</taxon>
        <taxon>Arachnida</taxon>
        <taxon>Acari</taxon>
        <taxon>Parasitiformes</taxon>
        <taxon>Ixodida</taxon>
        <taxon>Ixodoidea</taxon>
        <taxon>Ixodidae</taxon>
        <taxon>Ixodinae</taxon>
        <taxon>Ixodes</taxon>
    </lineage>
</organism>
<evidence type="ECO:0000313" key="4">
    <source>
        <dbReference type="Proteomes" id="UP000001555"/>
    </source>
</evidence>
<name>B7PKM2_IXOSC</name>
<dbReference type="InterPro" id="IPR027986">
    <property type="entry name" value="TCAIM"/>
</dbReference>
<dbReference type="Proteomes" id="UP000001555">
    <property type="component" value="Unassembled WGS sequence"/>
</dbReference>
<dbReference type="PANTHER" id="PTHR31596:SF1">
    <property type="entry name" value="T-CELL ACTIVATION INHIBITOR, MITOCHONDRIAL"/>
    <property type="match status" value="1"/>
</dbReference>
<reference evidence="2 4" key="1">
    <citation type="submission" date="2008-03" db="EMBL/GenBank/DDBJ databases">
        <title>Annotation of Ixodes scapularis.</title>
        <authorList>
            <consortium name="Ixodes scapularis Genome Project Consortium"/>
            <person name="Caler E."/>
            <person name="Hannick L.I."/>
            <person name="Bidwell S."/>
            <person name="Joardar V."/>
            <person name="Thiagarajan M."/>
            <person name="Amedeo P."/>
            <person name="Galinsky K.J."/>
            <person name="Schobel S."/>
            <person name="Inman J."/>
            <person name="Hostetler J."/>
            <person name="Miller J."/>
            <person name="Hammond M."/>
            <person name="Megy K."/>
            <person name="Lawson D."/>
            <person name="Kodira C."/>
            <person name="Sutton G."/>
            <person name="Meyer J."/>
            <person name="Hill C.A."/>
            <person name="Birren B."/>
            <person name="Nene V."/>
            <person name="Collins F."/>
            <person name="Alarcon-Chaidez F."/>
            <person name="Wikel S."/>
            <person name="Strausberg R."/>
        </authorList>
    </citation>
    <scope>NUCLEOTIDE SEQUENCE [LARGE SCALE GENOMIC DNA]</scope>
    <source>
        <strain evidence="4">Wikel</strain>
        <strain evidence="2">Wikel colony</strain>
    </source>
</reference>
<dbReference type="VEuPathDB" id="VectorBase:ISCP_007535"/>
<evidence type="ECO:0000313" key="2">
    <source>
        <dbReference type="EMBL" id="EEC07144.1"/>
    </source>
</evidence>
<dbReference type="InterPro" id="IPR028031">
    <property type="entry name" value="DUF4460"/>
</dbReference>
<evidence type="ECO:0000259" key="1">
    <source>
        <dbReference type="Pfam" id="PF14687"/>
    </source>
</evidence>
<protein>
    <recommendedName>
        <fullName evidence="1">DUF4460 domain-containing protein</fullName>
    </recommendedName>
</protein>
<gene>
    <name evidence="2" type="ORF">IscW_ISCW005327</name>
</gene>